<gene>
    <name evidence="2" type="ORF">ED312_08875</name>
</gene>
<dbReference type="AlphaFoldDB" id="A0A3N0ELK2"/>
<dbReference type="SUPFAM" id="SSF54427">
    <property type="entry name" value="NTF2-like"/>
    <property type="match status" value="1"/>
</dbReference>
<dbReference type="EMBL" id="RJTM01000059">
    <property type="protein sequence ID" value="RNL88549.1"/>
    <property type="molecule type" value="Genomic_DNA"/>
</dbReference>
<evidence type="ECO:0000313" key="2">
    <source>
        <dbReference type="EMBL" id="RNL88549.1"/>
    </source>
</evidence>
<dbReference type="InterPro" id="IPR032710">
    <property type="entry name" value="NTF2-like_dom_sf"/>
</dbReference>
<organism evidence="2 3">
    <name type="scientific">Sinomicrobium pectinilyticum</name>
    <dbReference type="NCBI Taxonomy" id="1084421"/>
    <lineage>
        <taxon>Bacteria</taxon>
        <taxon>Pseudomonadati</taxon>
        <taxon>Bacteroidota</taxon>
        <taxon>Flavobacteriia</taxon>
        <taxon>Flavobacteriales</taxon>
        <taxon>Flavobacteriaceae</taxon>
        <taxon>Sinomicrobium</taxon>
    </lineage>
</organism>
<protein>
    <submittedName>
        <fullName evidence="2">Nuclear transport factor 2 family protein</fullName>
    </submittedName>
</protein>
<proteinExistence type="predicted"/>
<dbReference type="Pfam" id="PF14534">
    <property type="entry name" value="DUF4440"/>
    <property type="match status" value="1"/>
</dbReference>
<name>A0A3N0ELK2_SINP1</name>
<evidence type="ECO:0000259" key="1">
    <source>
        <dbReference type="Pfam" id="PF14534"/>
    </source>
</evidence>
<dbReference type="Proteomes" id="UP000267469">
    <property type="component" value="Unassembled WGS sequence"/>
</dbReference>
<comment type="caution">
    <text evidence="2">The sequence shown here is derived from an EMBL/GenBank/DDBJ whole genome shotgun (WGS) entry which is preliminary data.</text>
</comment>
<accession>A0A3N0ELK2</accession>
<dbReference type="InterPro" id="IPR027843">
    <property type="entry name" value="DUF4440"/>
</dbReference>
<feature type="non-terminal residue" evidence="2">
    <location>
        <position position="133"/>
    </location>
</feature>
<dbReference type="Gene3D" id="3.10.450.50">
    <property type="match status" value="1"/>
</dbReference>
<keyword evidence="3" id="KW-1185">Reference proteome</keyword>
<evidence type="ECO:0000313" key="3">
    <source>
        <dbReference type="Proteomes" id="UP000267469"/>
    </source>
</evidence>
<sequence>MKTLPKIWIPFCCLLLLVCCKEAVQEKEDIRTLQREEIASPAEEKKEVKAVVELLRGAIIEPDATLLKELTADELTYGHSSGIIQDKDEFIEDLVHGPFDFTTVDFTDQRIVVSGRTAIVRHVFEAKATNAGT</sequence>
<feature type="domain" description="DUF4440" evidence="1">
    <location>
        <begin position="48"/>
        <end position="132"/>
    </location>
</feature>
<dbReference type="OrthoDB" id="5383110at2"/>
<reference evidence="2 3" key="1">
    <citation type="submission" date="2018-10" db="EMBL/GenBank/DDBJ databases">
        <title>Sinomicrobium pectinilyticum sp. nov., a pectinase-producing bacterium isolated from alkaline and saline soil, and emended description of the genus Sinomicrobium.</title>
        <authorList>
            <person name="Cheng B."/>
            <person name="Li C."/>
            <person name="Lai Q."/>
            <person name="Du M."/>
            <person name="Shao Z."/>
            <person name="Xu P."/>
            <person name="Yang C."/>
        </authorList>
    </citation>
    <scope>NUCLEOTIDE SEQUENCE [LARGE SCALE GENOMIC DNA]</scope>
    <source>
        <strain evidence="2 3">5DNS001</strain>
    </source>
</reference>
<dbReference type="RefSeq" id="WP_148044258.1">
    <property type="nucleotide sequence ID" value="NZ_RJTM01000059.1"/>
</dbReference>